<reference evidence="1" key="1">
    <citation type="submission" date="2019-02" db="EMBL/GenBank/DDBJ databases">
        <authorList>
            <person name="Gruber-Vodicka R. H."/>
            <person name="Seah K. B. B."/>
        </authorList>
    </citation>
    <scope>NUCLEOTIDE SEQUENCE</scope>
    <source>
        <strain evidence="2">BECK_S127</strain>
        <strain evidence="1">BECK_S1321</strain>
    </source>
</reference>
<dbReference type="EMBL" id="CAADHB010000155">
    <property type="protein sequence ID" value="VFK80779.1"/>
    <property type="molecule type" value="Genomic_DNA"/>
</dbReference>
<evidence type="ECO:0000313" key="1">
    <source>
        <dbReference type="EMBL" id="VFK43518.1"/>
    </source>
</evidence>
<dbReference type="EMBL" id="CAADFR010000148">
    <property type="protein sequence ID" value="VFK43518.1"/>
    <property type="molecule type" value="Genomic_DNA"/>
</dbReference>
<name>A0A450YPR0_9GAMM</name>
<organism evidence="1">
    <name type="scientific">Candidatus Kentrum sp. SD</name>
    <dbReference type="NCBI Taxonomy" id="2126332"/>
    <lineage>
        <taxon>Bacteria</taxon>
        <taxon>Pseudomonadati</taxon>
        <taxon>Pseudomonadota</taxon>
        <taxon>Gammaproteobacteria</taxon>
        <taxon>Candidatus Kentrum</taxon>
    </lineage>
</organism>
<sequence length="76" mass="8792">MLYVWFSYAIQAHLFDKKGNPAEMRAHVFRQCHQLFIYFGIQGFHCPSHKNYMASCMSRSSTSNSTTPPAYKIRVG</sequence>
<proteinExistence type="predicted"/>
<accession>A0A450YPR0</accession>
<dbReference type="AlphaFoldDB" id="A0A450YPR0"/>
<evidence type="ECO:0000313" key="2">
    <source>
        <dbReference type="EMBL" id="VFK80779.1"/>
    </source>
</evidence>
<protein>
    <submittedName>
        <fullName evidence="1">Uncharacterized protein</fullName>
    </submittedName>
</protein>
<gene>
    <name evidence="2" type="ORF">BECKSD772D_GA0070982_11556</name>
    <name evidence="1" type="ORF">BECKSD772F_GA0070984_11488</name>
</gene>